<sequence>MRKITLLCTLLFTLSSAFARTTLSAGDIAFVGLNTDGATDADDNFAFVLLKDIDAATRIIFTDRGWSDATGFSSFVGDGEFTWTSGAARTAGEVIVLDFSNLSPPAASFTVAGDQLFAIQGSIASPTFIAGLHFNVVTGVTDDANWDGDATSNTTSALPDALTTGDTAVRLTGPGGMEQDNFQFSCGIAGCPLSGTPEQIRAIVHNRANWVSNDDTVYPGTVDASLGTVTITDGETPPTINDITFNQSGYCPGELVVITIDGQLNDATEWVVYNSSGCGVTEIVRSSSSTINIGSRANVDTYNLFVRGEGGTIATPPDCFETSIIVGGTNPEITSLSLNQSTYLPGETVILSVNGSLNDATEWVVYNDDGCGVTEVVRSSSSTINVGFRALAGLYTLYVRGEGDCVEEITCTTIDIIVNEPKPTPIITEIMYNPSSMEDDWEWIEIYNPGLVDLDISGYVIDDFNSVAHGSANIATGIVPAGESVVLYNSEDVSEADFLAAWGFVNLVPVTNWGAMSLNNTGDTIGIWDSFASYSGDNETQANVIEQVAYETTDWPLDDGISSVYLKDLTADNTIGSNWALSTDGGATPLFEGYTSQAAGGNNGGDIGSPGTPFTLASITVLKNVDDDSFADMMFDFSFGGIPFSISENTTEGYVFENLLPGNYEITELVPDGWDLVSINAGAGNNNTALPNGLTVVLEAGENAVVTFNNVYVPIPAIVINEILADPPVDLSGDANGDGTRDASQDEFIEIVNLEDTDIDISGWTISDAVGIRHTFPANTILASNCGAVIFGGGTPTGQFGGMAVQTASSGFLGLNNGGDTVILSDDEATVIATYTYGSEGGNDQSLTLVPDGTGTEPLVPHSTATGSGGTPFSPGTRVDGTAFVGCEVIAPPVITCPSDLTIEDDESTDPAFTGEPVYQGGAGDVTITFSDIVATDGTITELGPLPMKMKALQVVNKRLR</sequence>
<dbReference type="Pfam" id="PF00932">
    <property type="entry name" value="LTD"/>
    <property type="match status" value="2"/>
</dbReference>
<dbReference type="PROSITE" id="PS51841">
    <property type="entry name" value="LTD"/>
    <property type="match status" value="2"/>
</dbReference>
<dbReference type="EMBL" id="CP104205">
    <property type="protein sequence ID" value="UWX53943.1"/>
    <property type="molecule type" value="Genomic_DNA"/>
</dbReference>
<dbReference type="RefSeq" id="WP_260571503.1">
    <property type="nucleotide sequence ID" value="NZ_CP104205.1"/>
</dbReference>
<evidence type="ECO:0000259" key="2">
    <source>
        <dbReference type="PROSITE" id="PS51841"/>
    </source>
</evidence>
<feature type="signal peptide" evidence="1">
    <location>
        <begin position="1"/>
        <end position="19"/>
    </location>
</feature>
<accession>A0ABY5Y501</accession>
<evidence type="ECO:0000313" key="3">
    <source>
        <dbReference type="EMBL" id="UWX53943.1"/>
    </source>
</evidence>
<organism evidence="3 4">
    <name type="scientific">Maribacter litopenaei</name>
    <dbReference type="NCBI Taxonomy" id="2976127"/>
    <lineage>
        <taxon>Bacteria</taxon>
        <taxon>Pseudomonadati</taxon>
        <taxon>Bacteroidota</taxon>
        <taxon>Flavobacteriia</taxon>
        <taxon>Flavobacteriales</taxon>
        <taxon>Flavobacteriaceae</taxon>
        <taxon>Maribacter</taxon>
    </lineage>
</organism>
<dbReference type="InterPro" id="IPR036415">
    <property type="entry name" value="Lamin_tail_dom_sf"/>
</dbReference>
<dbReference type="Proteomes" id="UP001059209">
    <property type="component" value="Chromosome"/>
</dbReference>
<protein>
    <submittedName>
        <fullName evidence="3">Lamin tail domain-containing protein</fullName>
    </submittedName>
</protein>
<proteinExistence type="predicted"/>
<dbReference type="Gene3D" id="2.60.40.1260">
    <property type="entry name" value="Lamin Tail domain"/>
    <property type="match status" value="1"/>
</dbReference>
<name>A0ABY5Y501_9FLAO</name>
<evidence type="ECO:0000313" key="4">
    <source>
        <dbReference type="Proteomes" id="UP001059209"/>
    </source>
</evidence>
<dbReference type="InterPro" id="IPR001322">
    <property type="entry name" value="Lamin_tail_dom"/>
</dbReference>
<evidence type="ECO:0000256" key="1">
    <source>
        <dbReference type="SAM" id="SignalP"/>
    </source>
</evidence>
<keyword evidence="4" id="KW-1185">Reference proteome</keyword>
<reference evidence="3" key="1">
    <citation type="submission" date="2022-09" db="EMBL/GenBank/DDBJ databases">
        <title>Maribacter litopenaei sp. nov., isolated from the intestinal tract of the Pacific White Shrimp, Litopenaeus vannamei.</title>
        <authorList>
            <person name="Kim S.Y."/>
            <person name="Hwang C.Y."/>
        </authorList>
    </citation>
    <scope>NUCLEOTIDE SEQUENCE</scope>
    <source>
        <strain evidence="3">HL-LV01</strain>
    </source>
</reference>
<dbReference type="SUPFAM" id="SSF74853">
    <property type="entry name" value="Lamin A/C globular tail domain"/>
    <property type="match status" value="1"/>
</dbReference>
<keyword evidence="1" id="KW-0732">Signal</keyword>
<gene>
    <name evidence="3" type="ORF">NYZ99_12640</name>
</gene>
<feature type="domain" description="LTD" evidence="2">
    <location>
        <begin position="422"/>
        <end position="552"/>
    </location>
</feature>
<feature type="domain" description="LTD" evidence="2">
    <location>
        <begin position="704"/>
        <end position="839"/>
    </location>
</feature>
<feature type="chain" id="PRO_5046054350" evidence="1">
    <location>
        <begin position="20"/>
        <end position="961"/>
    </location>
</feature>